<dbReference type="GeneID" id="128315341"/>
<feature type="compositionally biased region" description="Basic residues" evidence="1">
    <location>
        <begin position="53"/>
        <end position="62"/>
    </location>
</feature>
<organism evidence="2 3">
    <name type="scientific">Acinonyx jubatus</name>
    <name type="common">Cheetah</name>
    <dbReference type="NCBI Taxonomy" id="32536"/>
    <lineage>
        <taxon>Eukaryota</taxon>
        <taxon>Metazoa</taxon>
        <taxon>Chordata</taxon>
        <taxon>Craniata</taxon>
        <taxon>Vertebrata</taxon>
        <taxon>Euteleostomi</taxon>
        <taxon>Mammalia</taxon>
        <taxon>Eutheria</taxon>
        <taxon>Laurasiatheria</taxon>
        <taxon>Carnivora</taxon>
        <taxon>Feliformia</taxon>
        <taxon>Felidae</taxon>
        <taxon>Felinae</taxon>
        <taxon>Acinonyx</taxon>
    </lineage>
</organism>
<name>A0ABM3Q186_ACIJB</name>
<dbReference type="Proteomes" id="UP001652583">
    <property type="component" value="Chromosome C2"/>
</dbReference>
<evidence type="ECO:0000256" key="1">
    <source>
        <dbReference type="SAM" id="MobiDB-lite"/>
    </source>
</evidence>
<accession>A0ABM3Q186</accession>
<feature type="region of interest" description="Disordered" evidence="1">
    <location>
        <begin position="50"/>
        <end position="86"/>
    </location>
</feature>
<keyword evidence="2" id="KW-1185">Reference proteome</keyword>
<dbReference type="RefSeq" id="XP_053077688.1">
    <property type="nucleotide sequence ID" value="XM_053221713.1"/>
</dbReference>
<gene>
    <name evidence="3" type="primary">LOC128315341</name>
</gene>
<sequence length="243" mass="25997">MLGDRKKLGPARCRVLVRGSCRSGKRRIWNKLGGRRRWNTVAGSWECQASAHSKPKLNRKARIHPEGRAGGKPGRPAGLSSHKGHLGALKAGGAGDPARHVATFRLPISGRFTAVGAADPAGCADVWGVPWAPQAWPLPAPTRPRRFKDGRVGVYCAGTRCSGRGAASVTRGGTWRGRVTETGRWGTGFYLIPSPNRIESMFQTLSSGILEASLLGHSSPDWVTEHPSLASCELHGPPRGTHI</sequence>
<evidence type="ECO:0000313" key="2">
    <source>
        <dbReference type="Proteomes" id="UP001652583"/>
    </source>
</evidence>
<protein>
    <submittedName>
        <fullName evidence="3">Uncharacterized protein LOC128315341</fullName>
    </submittedName>
</protein>
<reference evidence="3" key="1">
    <citation type="submission" date="2025-08" db="UniProtKB">
        <authorList>
            <consortium name="RefSeq"/>
        </authorList>
    </citation>
    <scope>IDENTIFICATION</scope>
    <source>
        <tissue evidence="3">Blood</tissue>
    </source>
</reference>
<proteinExistence type="predicted"/>
<evidence type="ECO:0000313" key="3">
    <source>
        <dbReference type="RefSeq" id="XP_053077688.1"/>
    </source>
</evidence>